<comment type="caution">
    <text evidence="1">The sequence shown here is derived from an EMBL/GenBank/DDBJ whole genome shotgun (WGS) entry which is preliminary data.</text>
</comment>
<dbReference type="EMBL" id="JABSTQ010011170">
    <property type="protein sequence ID" value="KAG0414522.1"/>
    <property type="molecule type" value="Genomic_DNA"/>
</dbReference>
<accession>A0AC60P5F7</accession>
<protein>
    <submittedName>
        <fullName evidence="1">Uncharacterized protein</fullName>
    </submittedName>
</protein>
<evidence type="ECO:0000313" key="1">
    <source>
        <dbReference type="EMBL" id="KAG0414522.1"/>
    </source>
</evidence>
<dbReference type="Proteomes" id="UP000805193">
    <property type="component" value="Unassembled WGS sequence"/>
</dbReference>
<sequence length="475" mass="52502">MVQTETAVQVDERQLMKLCLQFPTVEEGHIFTLLKQYHNRDNVVVSALLAEGHPRAQTHPNAHEHLPPKLLKVDETLVTKLHGFFPTVDQELIRALLYKHNNQEHEVIRMLVSGPGNYVTRHQSPASSSPKMKLRYLKLVFPEADEALIFNMLYNTDNNAQEAITRLGDMGFKKREAPLPRGTPAKQVPKPPVAEARRPSQAHPPTKADRQKLVSRIHEQFPAVSQTLVNMALESSQFNEERAMQFLRAMTPQDSRPLPGGEAVLEVPRGTPPVPPRARHASPAQADKGPPAFAKLTPSSLAKEESSKEGTQAKMLSDKATSPPPKSASERSFRPKFLRKIFKFSKGTSTQEDQQQASTRICPKGPNSSLLRGPNDGNLLREYTPWQGPDPDNRRGPDPNLRRGPDPKNLATKEAGAKARGPQLGLFRRGPLRDITFRSLLTGSSSSTSNNSSAASDTTPPQGPKTPAPRVLQSQ</sequence>
<organism evidence="1 2">
    <name type="scientific">Ixodes persulcatus</name>
    <name type="common">Taiga tick</name>
    <dbReference type="NCBI Taxonomy" id="34615"/>
    <lineage>
        <taxon>Eukaryota</taxon>
        <taxon>Metazoa</taxon>
        <taxon>Ecdysozoa</taxon>
        <taxon>Arthropoda</taxon>
        <taxon>Chelicerata</taxon>
        <taxon>Arachnida</taxon>
        <taxon>Acari</taxon>
        <taxon>Parasitiformes</taxon>
        <taxon>Ixodida</taxon>
        <taxon>Ixodoidea</taxon>
        <taxon>Ixodidae</taxon>
        <taxon>Ixodinae</taxon>
        <taxon>Ixodes</taxon>
    </lineage>
</organism>
<proteinExistence type="predicted"/>
<gene>
    <name evidence="1" type="ORF">HPB47_008294</name>
</gene>
<reference evidence="1 2" key="1">
    <citation type="journal article" date="2020" name="Cell">
        <title>Large-Scale Comparative Analyses of Tick Genomes Elucidate Their Genetic Diversity and Vector Capacities.</title>
        <authorList>
            <consortium name="Tick Genome and Microbiome Consortium (TIGMIC)"/>
            <person name="Jia N."/>
            <person name="Wang J."/>
            <person name="Shi W."/>
            <person name="Du L."/>
            <person name="Sun Y."/>
            <person name="Zhan W."/>
            <person name="Jiang J.F."/>
            <person name="Wang Q."/>
            <person name="Zhang B."/>
            <person name="Ji P."/>
            <person name="Bell-Sakyi L."/>
            <person name="Cui X.M."/>
            <person name="Yuan T.T."/>
            <person name="Jiang B.G."/>
            <person name="Yang W.F."/>
            <person name="Lam T.T."/>
            <person name="Chang Q.C."/>
            <person name="Ding S.J."/>
            <person name="Wang X.J."/>
            <person name="Zhu J.G."/>
            <person name="Ruan X.D."/>
            <person name="Zhao L."/>
            <person name="Wei J.T."/>
            <person name="Ye R.Z."/>
            <person name="Que T.C."/>
            <person name="Du C.H."/>
            <person name="Zhou Y.H."/>
            <person name="Cheng J.X."/>
            <person name="Dai P.F."/>
            <person name="Guo W.B."/>
            <person name="Han X.H."/>
            <person name="Huang E.J."/>
            <person name="Li L.F."/>
            <person name="Wei W."/>
            <person name="Gao Y.C."/>
            <person name="Liu J.Z."/>
            <person name="Shao H.Z."/>
            <person name="Wang X."/>
            <person name="Wang C.C."/>
            <person name="Yang T.C."/>
            <person name="Huo Q.B."/>
            <person name="Li W."/>
            <person name="Chen H.Y."/>
            <person name="Chen S.E."/>
            <person name="Zhou L.G."/>
            <person name="Ni X.B."/>
            <person name="Tian J.H."/>
            <person name="Sheng Y."/>
            <person name="Liu T."/>
            <person name="Pan Y.S."/>
            <person name="Xia L.Y."/>
            <person name="Li J."/>
            <person name="Zhao F."/>
            <person name="Cao W.C."/>
        </authorList>
    </citation>
    <scope>NUCLEOTIDE SEQUENCE [LARGE SCALE GENOMIC DNA]</scope>
    <source>
        <strain evidence="1">Iper-2018</strain>
    </source>
</reference>
<name>A0AC60P5F7_IXOPE</name>
<keyword evidence="2" id="KW-1185">Reference proteome</keyword>
<evidence type="ECO:0000313" key="2">
    <source>
        <dbReference type="Proteomes" id="UP000805193"/>
    </source>
</evidence>